<evidence type="ECO:0000313" key="3">
    <source>
        <dbReference type="EMBL" id="GGH75574.1"/>
    </source>
</evidence>
<keyword evidence="1" id="KW-0597">Phosphoprotein</keyword>
<dbReference type="Gene3D" id="1.20.120.160">
    <property type="entry name" value="HPT domain"/>
    <property type="match status" value="1"/>
</dbReference>
<name>A0A917J216_9BACT</name>
<dbReference type="AlphaFoldDB" id="A0A917J216"/>
<dbReference type="PROSITE" id="PS50894">
    <property type="entry name" value="HPT"/>
    <property type="match status" value="1"/>
</dbReference>
<dbReference type="GO" id="GO:0000160">
    <property type="term" value="P:phosphorelay signal transduction system"/>
    <property type="evidence" value="ECO:0007669"/>
    <property type="project" value="InterPro"/>
</dbReference>
<comment type="caution">
    <text evidence="3">The sequence shown here is derived from an EMBL/GenBank/DDBJ whole genome shotgun (WGS) entry which is preliminary data.</text>
</comment>
<gene>
    <name evidence="3" type="ORF">GCM10011379_39280</name>
</gene>
<feature type="domain" description="HPt" evidence="2">
    <location>
        <begin position="19"/>
        <end position="116"/>
    </location>
</feature>
<dbReference type="SUPFAM" id="SSF47226">
    <property type="entry name" value="Histidine-containing phosphotransfer domain, HPT domain"/>
    <property type="match status" value="1"/>
</dbReference>
<reference evidence="3" key="1">
    <citation type="journal article" date="2014" name="Int. J. Syst. Evol. Microbiol.">
        <title>Complete genome sequence of Corynebacterium casei LMG S-19264T (=DSM 44701T), isolated from a smear-ripened cheese.</title>
        <authorList>
            <consortium name="US DOE Joint Genome Institute (JGI-PGF)"/>
            <person name="Walter F."/>
            <person name="Albersmeier A."/>
            <person name="Kalinowski J."/>
            <person name="Ruckert C."/>
        </authorList>
    </citation>
    <scope>NUCLEOTIDE SEQUENCE</scope>
    <source>
        <strain evidence="3">CGMCC 1.15290</strain>
    </source>
</reference>
<sequence length="116" mass="12651">MDSEKLYDLSYMNQVTKGNTALLEKLCQAFITGASQGIATLETASEAGNIDLVQETSHTLKTTLATMNVREATALLILINKSARLKVNTEEIPAMVERAAVIIRDAVTQLKNDLQL</sequence>
<protein>
    <recommendedName>
        <fullName evidence="2">HPt domain-containing protein</fullName>
    </recommendedName>
</protein>
<organism evidence="3 4">
    <name type="scientific">Filimonas zeae</name>
    <dbReference type="NCBI Taxonomy" id="1737353"/>
    <lineage>
        <taxon>Bacteria</taxon>
        <taxon>Pseudomonadati</taxon>
        <taxon>Bacteroidota</taxon>
        <taxon>Chitinophagia</taxon>
        <taxon>Chitinophagales</taxon>
        <taxon>Chitinophagaceae</taxon>
        <taxon>Filimonas</taxon>
    </lineage>
</organism>
<dbReference type="EMBL" id="BMIB01000004">
    <property type="protein sequence ID" value="GGH75574.1"/>
    <property type="molecule type" value="Genomic_DNA"/>
</dbReference>
<accession>A0A917J216</accession>
<keyword evidence="4" id="KW-1185">Reference proteome</keyword>
<proteinExistence type="predicted"/>
<dbReference type="Proteomes" id="UP000627292">
    <property type="component" value="Unassembled WGS sequence"/>
</dbReference>
<dbReference type="InterPro" id="IPR036641">
    <property type="entry name" value="HPT_dom_sf"/>
</dbReference>
<evidence type="ECO:0000313" key="4">
    <source>
        <dbReference type="Proteomes" id="UP000627292"/>
    </source>
</evidence>
<evidence type="ECO:0000259" key="2">
    <source>
        <dbReference type="PROSITE" id="PS50894"/>
    </source>
</evidence>
<reference evidence="3" key="2">
    <citation type="submission" date="2020-09" db="EMBL/GenBank/DDBJ databases">
        <authorList>
            <person name="Sun Q."/>
            <person name="Zhou Y."/>
        </authorList>
    </citation>
    <scope>NUCLEOTIDE SEQUENCE</scope>
    <source>
        <strain evidence="3">CGMCC 1.15290</strain>
    </source>
</reference>
<dbReference type="GO" id="GO:0004672">
    <property type="term" value="F:protein kinase activity"/>
    <property type="evidence" value="ECO:0007669"/>
    <property type="project" value="UniProtKB-ARBA"/>
</dbReference>
<evidence type="ECO:0000256" key="1">
    <source>
        <dbReference type="PROSITE-ProRule" id="PRU00110"/>
    </source>
</evidence>
<feature type="modified residue" description="Phosphohistidine" evidence="1">
    <location>
        <position position="58"/>
    </location>
</feature>
<dbReference type="RefSeq" id="WP_188955517.1">
    <property type="nucleotide sequence ID" value="NZ_BMIB01000004.1"/>
</dbReference>
<dbReference type="InterPro" id="IPR008207">
    <property type="entry name" value="Sig_transdc_His_kin_Hpt_dom"/>
</dbReference>